<dbReference type="GO" id="GO:0016787">
    <property type="term" value="F:hydrolase activity"/>
    <property type="evidence" value="ECO:0007669"/>
    <property type="project" value="UniProtKB-KW"/>
</dbReference>
<feature type="transmembrane region" description="Helical" evidence="1">
    <location>
        <begin position="171"/>
        <end position="192"/>
    </location>
</feature>
<dbReference type="InterPro" id="IPR003675">
    <property type="entry name" value="Rce1/LyrA-like_dom"/>
</dbReference>
<comment type="caution">
    <text evidence="3">The sequence shown here is derived from an EMBL/GenBank/DDBJ whole genome shotgun (WGS) entry which is preliminary data.</text>
</comment>
<evidence type="ECO:0000256" key="1">
    <source>
        <dbReference type="SAM" id="Phobius"/>
    </source>
</evidence>
<feature type="transmembrane region" description="Helical" evidence="1">
    <location>
        <begin position="12"/>
        <end position="33"/>
    </location>
</feature>
<proteinExistence type="predicted"/>
<feature type="transmembrane region" description="Helical" evidence="1">
    <location>
        <begin position="116"/>
        <end position="135"/>
    </location>
</feature>
<evidence type="ECO:0000259" key="2">
    <source>
        <dbReference type="Pfam" id="PF02517"/>
    </source>
</evidence>
<protein>
    <submittedName>
        <fullName evidence="3">CPBP family intramembrane glutamic endopeptidase</fullName>
        <ecNumber evidence="3">3.4.-.-</ecNumber>
    </submittedName>
</protein>
<dbReference type="RefSeq" id="WP_315955711.1">
    <property type="nucleotide sequence ID" value="NZ_JAWCUD010000016.1"/>
</dbReference>
<feature type="transmembrane region" description="Helical" evidence="1">
    <location>
        <begin position="45"/>
        <end position="66"/>
    </location>
</feature>
<keyword evidence="3" id="KW-0378">Hydrolase</keyword>
<evidence type="ECO:0000313" key="4">
    <source>
        <dbReference type="Proteomes" id="UP001260980"/>
    </source>
</evidence>
<keyword evidence="1" id="KW-0812">Transmembrane</keyword>
<keyword evidence="4" id="KW-1185">Reference proteome</keyword>
<accession>A0ABU3RNP2</accession>
<dbReference type="EC" id="3.4.-.-" evidence="3"/>
<evidence type="ECO:0000313" key="3">
    <source>
        <dbReference type="EMBL" id="MDU0205838.1"/>
    </source>
</evidence>
<dbReference type="Pfam" id="PF02517">
    <property type="entry name" value="Rce1-like"/>
    <property type="match status" value="1"/>
</dbReference>
<name>A0ABU3RNP2_9BACL</name>
<keyword evidence="1" id="KW-1133">Transmembrane helix</keyword>
<feature type="transmembrane region" description="Helical" evidence="1">
    <location>
        <begin position="87"/>
        <end position="104"/>
    </location>
</feature>
<dbReference type="Proteomes" id="UP001260980">
    <property type="component" value="Unassembled WGS sequence"/>
</dbReference>
<reference evidence="3 4" key="1">
    <citation type="submission" date="2023-10" db="EMBL/GenBank/DDBJ databases">
        <title>Paenibacillus strain PFR10 Genome sequencing and assembly.</title>
        <authorList>
            <person name="Kim I."/>
        </authorList>
    </citation>
    <scope>NUCLEOTIDE SEQUENCE [LARGE SCALE GENOMIC DNA]</scope>
    <source>
        <strain evidence="3 4">PFR10</strain>
    </source>
</reference>
<keyword evidence="1" id="KW-0472">Membrane</keyword>
<organism evidence="3 4">
    <name type="scientific">Paenibacillus violae</name>
    <dbReference type="NCBI Taxonomy" id="3077234"/>
    <lineage>
        <taxon>Bacteria</taxon>
        <taxon>Bacillati</taxon>
        <taxon>Bacillota</taxon>
        <taxon>Bacilli</taxon>
        <taxon>Bacillales</taxon>
        <taxon>Paenibacillaceae</taxon>
        <taxon>Paenibacillus</taxon>
    </lineage>
</organism>
<gene>
    <name evidence="3" type="ORF">RQP52_32650</name>
</gene>
<feature type="transmembrane region" description="Helical" evidence="1">
    <location>
        <begin position="198"/>
        <end position="216"/>
    </location>
</feature>
<sequence length="219" mass="25588">MLNLEARKRSIWLIIVLCFALVWPITKSTYLLFHPSHGVEVSNLRFGLNVIFEVLGLILLGVSLKIQKRSFKEFGLTFKFSDLGHALLLYFSFYILEIILFLFVPDLKSEPHNVEFYKSNITLFYFIFIIVNPFFEELIVRAYGITEFLHFFKKEEIAVLVSTLIQTSYHLYQGAIPAILNGLLFFIFSIYFAKKRRIIPIILVHGFFDIYAMIQLHGT</sequence>
<feature type="domain" description="CAAX prenyl protease 2/Lysostaphin resistance protein A-like" evidence="2">
    <location>
        <begin position="120"/>
        <end position="210"/>
    </location>
</feature>
<dbReference type="EMBL" id="JAWCUD010000016">
    <property type="protein sequence ID" value="MDU0205838.1"/>
    <property type="molecule type" value="Genomic_DNA"/>
</dbReference>